<dbReference type="Proteomes" id="UP000004410">
    <property type="component" value="Unassembled WGS sequence"/>
</dbReference>
<dbReference type="CDD" id="cd01646">
    <property type="entry name" value="RT_Bac_retron_I"/>
    <property type="match status" value="1"/>
</dbReference>
<evidence type="ECO:0000259" key="1">
    <source>
        <dbReference type="PROSITE" id="PS50878"/>
    </source>
</evidence>
<dbReference type="AlphaFoldDB" id="A7B3F5"/>
<dbReference type="InterPro" id="IPR043502">
    <property type="entry name" value="DNA/RNA_pol_sf"/>
</dbReference>
<reference evidence="2 3" key="1">
    <citation type="submission" date="2007-04" db="EMBL/GenBank/DDBJ databases">
        <authorList>
            <person name="Fulton L."/>
            <person name="Clifton S."/>
            <person name="Fulton B."/>
            <person name="Xu J."/>
            <person name="Minx P."/>
            <person name="Pepin K.H."/>
            <person name="Johnson M."/>
            <person name="Thiruvilangam P."/>
            <person name="Bhonagiri V."/>
            <person name="Nash W.E."/>
            <person name="Mardis E.R."/>
            <person name="Wilson R.K."/>
        </authorList>
    </citation>
    <scope>NUCLEOTIDE SEQUENCE [LARGE SCALE GENOMIC DNA]</scope>
    <source>
        <strain evidence="2 3">ATCC 29149</strain>
    </source>
</reference>
<dbReference type="Pfam" id="PF00078">
    <property type="entry name" value="RVT_1"/>
    <property type="match status" value="1"/>
</dbReference>
<name>A7B3F5_MEDG7</name>
<feature type="domain" description="Reverse transcriptase" evidence="1">
    <location>
        <begin position="1"/>
        <end position="94"/>
    </location>
</feature>
<dbReference type="PANTHER" id="PTHR34047">
    <property type="entry name" value="NUCLEAR INTRON MATURASE 1, MITOCHONDRIAL-RELATED"/>
    <property type="match status" value="1"/>
</dbReference>
<evidence type="ECO:0000313" key="3">
    <source>
        <dbReference type="Proteomes" id="UP000004410"/>
    </source>
</evidence>
<proteinExistence type="predicted"/>
<dbReference type="SUPFAM" id="SSF56672">
    <property type="entry name" value="DNA/RNA polymerases"/>
    <property type="match status" value="1"/>
</dbReference>
<reference evidence="2 3" key="2">
    <citation type="submission" date="2007-06" db="EMBL/GenBank/DDBJ databases">
        <title>Draft genome sequence of Ruminococcus gnavus (ATCC 29149).</title>
        <authorList>
            <person name="Sudarsanam P."/>
            <person name="Ley R."/>
            <person name="Guruge J."/>
            <person name="Turnbaugh P.J."/>
            <person name="Mahowald M."/>
            <person name="Liep D."/>
            <person name="Gordon J."/>
        </authorList>
    </citation>
    <scope>NUCLEOTIDE SEQUENCE [LARGE SCALE GENOMIC DNA]</scope>
    <source>
        <strain evidence="2 3">ATCC 29149</strain>
    </source>
</reference>
<dbReference type="EMBL" id="AAYG02000016">
    <property type="protein sequence ID" value="EDN77481.1"/>
    <property type="molecule type" value="Genomic_DNA"/>
</dbReference>
<dbReference type="InterPro" id="IPR000477">
    <property type="entry name" value="RT_dom"/>
</dbReference>
<gene>
    <name evidence="2" type="ORF">RUMGNA_02084</name>
</gene>
<dbReference type="PaxDb" id="411470-RUMGNA_02084"/>
<comment type="caution">
    <text evidence="2">The sequence shown here is derived from an EMBL/GenBank/DDBJ whole genome shotgun (WGS) entry which is preliminary data.</text>
</comment>
<accession>A7B3F5</accession>
<evidence type="ECO:0000313" key="2">
    <source>
        <dbReference type="EMBL" id="EDN77481.1"/>
    </source>
</evidence>
<protein>
    <recommendedName>
        <fullName evidence="1">Reverse transcriptase domain-containing protein</fullName>
    </recommendedName>
</protein>
<sequence length="161" mass="18454">MPDGVGIPVGNLTSQLFANIYLDALDQFIKHELGVEAYIRYMDDFVILSPDKEQLRSWLARIEQFLREELKLEFNPKTTILAAKNGIDFVGYKHRATHRKVRKDSIKRIKRTIKKCESGKITKEQLQKSIQSWTGHAGHADSYNLRKKIETLAEAAIEKAA</sequence>
<dbReference type="InterPro" id="IPR051083">
    <property type="entry name" value="GrpII_Intron_Splice-Mob/Def"/>
</dbReference>
<organism evidence="2 3">
    <name type="scientific">Mediterraneibacter gnavus (strain ATCC 29149 / DSM 114966 / JCM 6515 / VPI C7-9)</name>
    <name type="common">Ruminococcus gnavus</name>
    <dbReference type="NCBI Taxonomy" id="411470"/>
    <lineage>
        <taxon>Bacteria</taxon>
        <taxon>Bacillati</taxon>
        <taxon>Bacillota</taxon>
        <taxon>Clostridia</taxon>
        <taxon>Lachnospirales</taxon>
        <taxon>Lachnospiraceae</taxon>
        <taxon>Mediterraneibacter</taxon>
    </lineage>
</organism>
<dbReference type="PROSITE" id="PS50878">
    <property type="entry name" value="RT_POL"/>
    <property type="match status" value="1"/>
</dbReference>
<dbReference type="PANTHER" id="PTHR34047:SF8">
    <property type="entry name" value="PROTEIN YKFC"/>
    <property type="match status" value="1"/>
</dbReference>
<dbReference type="eggNOG" id="COG3344">
    <property type="taxonomic scope" value="Bacteria"/>
</dbReference>